<dbReference type="GO" id="GO:0006357">
    <property type="term" value="P:regulation of transcription by RNA polymerase II"/>
    <property type="evidence" value="ECO:0007669"/>
    <property type="project" value="TreeGrafter"/>
</dbReference>
<feature type="compositionally biased region" description="Basic and acidic residues" evidence="1">
    <location>
        <begin position="372"/>
        <end position="385"/>
    </location>
</feature>
<evidence type="ECO:0000313" key="3">
    <source>
        <dbReference type="EMBL" id="TKY89639.1"/>
    </source>
</evidence>
<feature type="region of interest" description="Disordered" evidence="1">
    <location>
        <begin position="353"/>
        <end position="639"/>
    </location>
</feature>
<feature type="compositionally biased region" description="Low complexity" evidence="1">
    <location>
        <begin position="357"/>
        <end position="369"/>
    </location>
</feature>
<evidence type="ECO:0000313" key="4">
    <source>
        <dbReference type="Proteomes" id="UP000306050"/>
    </source>
</evidence>
<dbReference type="EMBL" id="SRRM01000004">
    <property type="protein sequence ID" value="TKY89639.1"/>
    <property type="molecule type" value="Genomic_DNA"/>
</dbReference>
<dbReference type="GeneID" id="40724319"/>
<dbReference type="AlphaFoldDB" id="A0A4V6EU92"/>
<dbReference type="Proteomes" id="UP000306050">
    <property type="component" value="Chromosome SGRAM_11"/>
</dbReference>
<feature type="region of interest" description="Disordered" evidence="1">
    <location>
        <begin position="283"/>
        <end position="310"/>
    </location>
</feature>
<dbReference type="KEGG" id="sgra:EX895_001424"/>
<feature type="compositionally biased region" description="Low complexity" evidence="1">
    <location>
        <begin position="620"/>
        <end position="639"/>
    </location>
</feature>
<feature type="compositionally biased region" description="Basic residues" evidence="1">
    <location>
        <begin position="397"/>
        <end position="406"/>
    </location>
</feature>
<dbReference type="PANTHER" id="PTHR13526:SF8">
    <property type="entry name" value="TRANSCRIPTION FACTOR SPT20 HOMOLOG"/>
    <property type="match status" value="1"/>
</dbReference>
<feature type="compositionally biased region" description="Gly residues" evidence="1">
    <location>
        <begin position="766"/>
        <end position="776"/>
    </location>
</feature>
<feature type="domain" description="Spt20-like SEP" evidence="2">
    <location>
        <begin position="23"/>
        <end position="232"/>
    </location>
</feature>
<dbReference type="PANTHER" id="PTHR13526">
    <property type="entry name" value="TRANSCRIPTION FACTOR SPT20 HOMOLOG"/>
    <property type="match status" value="1"/>
</dbReference>
<comment type="caution">
    <text evidence="3">The sequence shown here is derived from an EMBL/GenBank/DDBJ whole genome shotgun (WGS) entry which is preliminary data.</text>
</comment>
<protein>
    <recommendedName>
        <fullName evidence="2">Spt20-like SEP domain-containing protein</fullName>
    </recommendedName>
</protein>
<feature type="region of interest" description="Disordered" evidence="1">
    <location>
        <begin position="739"/>
        <end position="792"/>
    </location>
</feature>
<feature type="compositionally biased region" description="Low complexity" evidence="1">
    <location>
        <begin position="572"/>
        <end position="584"/>
    </location>
</feature>
<feature type="compositionally biased region" description="Gly residues" evidence="1">
    <location>
        <begin position="739"/>
        <end position="749"/>
    </location>
</feature>
<dbReference type="InterPro" id="IPR046468">
    <property type="entry name" value="Spt20-like_SEP"/>
</dbReference>
<gene>
    <name evidence="3" type="ORF">EX895_001424</name>
</gene>
<dbReference type="GO" id="GO:0000124">
    <property type="term" value="C:SAGA complex"/>
    <property type="evidence" value="ECO:0007669"/>
    <property type="project" value="InterPro"/>
</dbReference>
<accession>A0A4V6EU92</accession>
<name>A0A4V6EU92_9BASI</name>
<feature type="compositionally biased region" description="Low complexity" evidence="1">
    <location>
        <begin position="511"/>
        <end position="521"/>
    </location>
</feature>
<feature type="region of interest" description="Disordered" evidence="1">
    <location>
        <begin position="241"/>
        <end position="270"/>
    </location>
</feature>
<dbReference type="Pfam" id="PF12090">
    <property type="entry name" value="Spt20_SEP"/>
    <property type="match status" value="1"/>
</dbReference>
<feature type="compositionally biased region" description="Low complexity" evidence="1">
    <location>
        <begin position="536"/>
        <end position="558"/>
    </location>
</feature>
<feature type="compositionally biased region" description="Basic and acidic residues" evidence="1">
    <location>
        <begin position="446"/>
        <end position="474"/>
    </location>
</feature>
<dbReference type="GO" id="GO:0003712">
    <property type="term" value="F:transcription coregulator activity"/>
    <property type="evidence" value="ECO:0007669"/>
    <property type="project" value="InterPro"/>
</dbReference>
<feature type="compositionally biased region" description="Low complexity" evidence="1">
    <location>
        <begin position="475"/>
        <end position="484"/>
    </location>
</feature>
<organism evidence="3 4">
    <name type="scientific">Sporisorium graminicola</name>
    <dbReference type="NCBI Taxonomy" id="280036"/>
    <lineage>
        <taxon>Eukaryota</taxon>
        <taxon>Fungi</taxon>
        <taxon>Dikarya</taxon>
        <taxon>Basidiomycota</taxon>
        <taxon>Ustilaginomycotina</taxon>
        <taxon>Ustilaginomycetes</taxon>
        <taxon>Ustilaginales</taxon>
        <taxon>Ustilaginaceae</taxon>
        <taxon>Sporisorium</taxon>
    </lineage>
</organism>
<evidence type="ECO:0000256" key="1">
    <source>
        <dbReference type="SAM" id="MobiDB-lite"/>
    </source>
</evidence>
<proteinExistence type="predicted"/>
<keyword evidence="4" id="KW-1185">Reference proteome</keyword>
<dbReference type="OrthoDB" id="1932706at2759"/>
<sequence>MATTASVYNTSRTTRQILRRHRKDKPSLILHLHNHHFRFERQNGMFLFDSPVKAFLGYIRDQKVPADLIDVLTESGIQFFEGCLLVDVHDHRSHAAASSSVLGPRELHNMSAAGAIARAGPDGASGSIGEGGLASSLFYLQEGGRYGARKLLGATGSTDPRTGGLGGVEIYRIVLHPTSETLWADIKMLDDMTGGMWSDQEALEVEAKILALTAPPLCLTPDPQATRIANLMLSSTALPSAYNPSQDSPFRSAKKRGANSIEMEKEEANRQRREKIMRLMQHGHKSAVPPQAGLQSALARPGGAAMGESAGSTSAAAATAFVPTFDRMSFIERWRIGRNAALNGGLPGVLPPGGGAANAPNGTAAPGANTKGGKDATKASDKDDSTDAANTSTAKKPPSKKKKKAQREKEEAEAAAAAEAAKKKAEEEAAAAAAASKKPKKKLTKKEREEKERKEKEEKEKAEKEEKERKEKEAAAAAAANGKPSKPKSKKKQKEEAAAAASAETAHKSPAKSAKADAPGSPEKDKKASPKKTAAKKPATTAAATATPTTTAVTPASTGKKKTPAKSDKKNNAAANAGATNGTADFTPSAAAVQGTPILNSATPSVQSTPTPAHRSIPSQPQQAQQLQQQQQQMQQPFTQQQLQQAALAGMFPNMANQLPFGAAAPNAGAQGGSGFGMPMMNGFPPTSNPQATAAALAAMQGMGLGQFGGGGFNNAAQMQQMMSMMNAGGMVGFNGMPGFGGQQVGQGGQPVQQQGQPGVQQQGQQGQGQGQGGDMPVGVGLAGLANWGTGK</sequence>
<dbReference type="RefSeq" id="XP_029741624.1">
    <property type="nucleotide sequence ID" value="XM_029882023.1"/>
</dbReference>
<reference evidence="3 4" key="1">
    <citation type="submission" date="2019-05" db="EMBL/GenBank/DDBJ databases">
        <title>Sporisorium graminicola CBS 10092 draft sequencing and annotation.</title>
        <authorList>
            <person name="Solano-Gonzalez S."/>
            <person name="Caddick M.X."/>
            <person name="Darby A."/>
        </authorList>
    </citation>
    <scope>NUCLEOTIDE SEQUENCE [LARGE SCALE GENOMIC DNA]</scope>
    <source>
        <strain evidence="3 4">CBS 10092</strain>
    </source>
</reference>
<dbReference type="InterPro" id="IPR021950">
    <property type="entry name" value="Spt20"/>
</dbReference>
<feature type="compositionally biased region" description="Low complexity" evidence="1">
    <location>
        <begin position="750"/>
        <end position="765"/>
    </location>
</feature>
<feature type="compositionally biased region" description="Low complexity" evidence="1">
    <location>
        <begin position="387"/>
        <end position="396"/>
    </location>
</feature>
<evidence type="ECO:0000259" key="2">
    <source>
        <dbReference type="Pfam" id="PF12090"/>
    </source>
</evidence>
<feature type="compositionally biased region" description="Polar residues" evidence="1">
    <location>
        <begin position="597"/>
        <end position="611"/>
    </location>
</feature>